<feature type="region of interest" description="Disordered" evidence="2">
    <location>
        <begin position="1"/>
        <end position="73"/>
    </location>
</feature>
<evidence type="ECO:0000256" key="1">
    <source>
        <dbReference type="ARBA" id="ARBA00006611"/>
    </source>
</evidence>
<dbReference type="Pfam" id="PF00437">
    <property type="entry name" value="T2SSE"/>
    <property type="match status" value="1"/>
</dbReference>
<evidence type="ECO:0000313" key="4">
    <source>
        <dbReference type="EMBL" id="BAI64162.1"/>
    </source>
</evidence>
<dbReference type="SUPFAM" id="SSF52540">
    <property type="entry name" value="P-loop containing nucleoside triphosphate hydrolases"/>
    <property type="match status" value="1"/>
</dbReference>
<dbReference type="eggNOG" id="COG4962">
    <property type="taxonomic scope" value="Bacteria"/>
</dbReference>
<proteinExistence type="inferred from homology"/>
<dbReference type="Gene3D" id="3.30.450.370">
    <property type="match status" value="1"/>
</dbReference>
<feature type="compositionally biased region" description="Polar residues" evidence="2">
    <location>
        <begin position="61"/>
        <end position="73"/>
    </location>
</feature>
<reference evidence="4 5" key="2">
    <citation type="journal article" date="2010" name="J Osaka Dent Univ">
        <title>Isolation and identification of Rothia mucilaginosa from persistent apical periodontitis lesions.</title>
        <authorList>
            <person name="Yamane K."/>
            <person name="Yoshida M."/>
            <person name="Fujihira T."/>
            <person name="Baba T."/>
            <person name="Tsuji N."/>
            <person name="Hayashi H."/>
            <person name="Sugimori C."/>
            <person name="Yamanaka T."/>
            <person name="Mashimo C."/>
            <person name="Nambu T."/>
            <person name="Kawai H."/>
            <person name="Fukushima H."/>
        </authorList>
    </citation>
    <scope>NUCLEOTIDE SEQUENCE [LARGE SCALE GENOMIC DNA]</scope>
    <source>
        <strain evidence="4 5">DY-18</strain>
    </source>
</reference>
<organism evidence="4 5">
    <name type="scientific">Rothia mucilaginosa (strain DY-18)</name>
    <name type="common">Stomatococcus mucilaginosus</name>
    <dbReference type="NCBI Taxonomy" id="680646"/>
    <lineage>
        <taxon>Bacteria</taxon>
        <taxon>Bacillati</taxon>
        <taxon>Actinomycetota</taxon>
        <taxon>Actinomycetes</taxon>
        <taxon>Micrococcales</taxon>
        <taxon>Micrococcaceae</taxon>
        <taxon>Rothia</taxon>
    </lineage>
</organism>
<dbReference type="EMBL" id="AP011540">
    <property type="protein sequence ID" value="BAI64162.1"/>
    <property type="molecule type" value="Genomic_DNA"/>
</dbReference>
<dbReference type="GO" id="GO:0016887">
    <property type="term" value="F:ATP hydrolysis activity"/>
    <property type="evidence" value="ECO:0007669"/>
    <property type="project" value="InterPro"/>
</dbReference>
<reference evidence="4 5" key="3">
    <citation type="journal article" date="2010" name="Sequencing">
        <title>Complete Genome Sequence of Rothia mucilaginosa DY-18: A Clinical Isolate with Dense Meshwork-Like Structures from a Persistent Apical Periodontitis Lesion.</title>
        <authorList>
            <person name="Yamane K."/>
            <person name="Nambu T."/>
            <person name="Yamanaka T."/>
            <person name="Mashimo C."/>
            <person name="Sugimori C."/>
            <person name="Leung K.-P."/>
            <person name="Fukushima H."/>
        </authorList>
    </citation>
    <scope>NUCLEOTIDE SEQUENCE [LARGE SCALE GENOMIC DNA]</scope>
    <source>
        <strain evidence="4 5">DY-18</strain>
    </source>
</reference>
<reference evidence="5" key="1">
    <citation type="submission" date="2009-07" db="EMBL/GenBank/DDBJ databases">
        <title>Complete genome sequence of Rothia mucilaginosa DJ.</title>
        <authorList>
            <person name="Yamane K."/>
            <person name="Nambu T."/>
            <person name="Mashimo C."/>
            <person name="Sugimori C."/>
            <person name="Yamanaka T."/>
            <person name="Leung K."/>
            <person name="Fukushima H."/>
        </authorList>
    </citation>
    <scope>NUCLEOTIDE SEQUENCE [LARGE SCALE GENOMIC DNA]</scope>
    <source>
        <strain evidence="5">DY-18</strain>
    </source>
</reference>
<evidence type="ECO:0000313" key="5">
    <source>
        <dbReference type="Proteomes" id="UP000001883"/>
    </source>
</evidence>
<sequence>MDISGYARSYPQNAHSLKNLGRGQCSPRVMNPAMNPSNNPAGHPANNPAALNGCPPRAAQGVNQPGAQNTGVQNTRTHSLPALLIPEDYRARAVALHARELILRSPQMSAIALGGFSGGFSAGVEKAGERPPAEGVVAAGGANAASAAGGGLLQESQPLREILENAVDEAICAIDGGCLGNTWGNVSAEGTGADRTNVTKPRKFRTKTVQPAPASWSYPSVEYVPVNRQTALRYLAAELYGLGALDLLLDEGQRAGTITDIYVNSPCDIWVGINGTTRPVALSLGNERRVRDLAERLIRRHGGQLDAAHPAADISDEHGRRIHAIIPPLSERTRLSVRLPARERPTLAQLQAAGLCDEATAAYLCRMIAERRGFLISGGTGTGKTTLLNALLGLCRPQERLILLEDTPELAPQHEQVIALKTRAANSEGAGEIGLGELIVQALRMGPDRLVVGECRGAEVVHLLTAMNTGHRGAGTTLHANSAQAVPLRLCALGALAGLDSRTVALHTATAFERIIHLEHRDGRRRIEGVYSLHPAVEGSEEYLQVRRISVGSEVGY</sequence>
<dbReference type="PANTHER" id="PTHR30486">
    <property type="entry name" value="TWITCHING MOTILITY PROTEIN PILT"/>
    <property type="match status" value="1"/>
</dbReference>
<evidence type="ECO:0000256" key="2">
    <source>
        <dbReference type="SAM" id="MobiDB-lite"/>
    </source>
</evidence>
<name>D2NR86_ROTMD</name>
<dbReference type="HOGENOM" id="CLU_507947_0_0_11"/>
<evidence type="ECO:0000259" key="3">
    <source>
        <dbReference type="Pfam" id="PF00437"/>
    </source>
</evidence>
<dbReference type="Proteomes" id="UP000001883">
    <property type="component" value="Chromosome"/>
</dbReference>
<feature type="domain" description="Bacterial type II secretion system protein E" evidence="3">
    <location>
        <begin position="257"/>
        <end position="504"/>
    </location>
</feature>
<dbReference type="InterPro" id="IPR001482">
    <property type="entry name" value="T2SS/T4SS_dom"/>
</dbReference>
<dbReference type="InterPro" id="IPR027417">
    <property type="entry name" value="P-loop_NTPase"/>
</dbReference>
<accession>D2NR86</accession>
<dbReference type="Gene3D" id="3.40.50.300">
    <property type="entry name" value="P-loop containing nucleotide triphosphate hydrolases"/>
    <property type="match status" value="1"/>
</dbReference>
<keyword evidence="5" id="KW-1185">Reference proteome</keyword>
<comment type="similarity">
    <text evidence="1">Belongs to the GSP E family.</text>
</comment>
<dbReference type="AlphaFoldDB" id="D2NR86"/>
<dbReference type="KEGG" id="rmu:RMDY18_03300"/>
<dbReference type="CDD" id="cd01130">
    <property type="entry name" value="VirB11-like_ATPase"/>
    <property type="match status" value="1"/>
</dbReference>
<feature type="compositionally biased region" description="Low complexity" evidence="2">
    <location>
        <begin position="30"/>
        <end position="52"/>
    </location>
</feature>
<dbReference type="PANTHER" id="PTHR30486:SF6">
    <property type="entry name" value="TYPE IV PILUS RETRACTATION ATPASE PILT"/>
    <property type="match status" value="1"/>
</dbReference>
<dbReference type="STRING" id="680646.RMDY18_03300"/>
<protein>
    <submittedName>
        <fullName evidence="4">Flp pilus assembly protein, ATPase CpaF</fullName>
    </submittedName>
</protein>
<gene>
    <name evidence="4" type="ordered locus">RMDY18_03300</name>
</gene>
<dbReference type="InterPro" id="IPR050921">
    <property type="entry name" value="T4SS_GSP_E_ATPase"/>
</dbReference>